<feature type="compositionally biased region" description="Polar residues" evidence="9">
    <location>
        <begin position="16"/>
        <end position="26"/>
    </location>
</feature>
<dbReference type="PROSITE" id="PS00031">
    <property type="entry name" value="NUCLEAR_REC_DBD_1"/>
    <property type="match status" value="1"/>
</dbReference>
<evidence type="ECO:0000256" key="5">
    <source>
        <dbReference type="ARBA" id="ARBA00023125"/>
    </source>
</evidence>
<keyword evidence="4" id="KW-0805">Transcription regulation</keyword>
<keyword evidence="1" id="KW-0479">Metal-binding</keyword>
<sequence>MKEMEKNQAVLVQHSPRGSSDTSTSGAPAELETASTLPAGTGVSRRRHDDDPDEAPGRGKYMLNTMPKRLCLVCGDIASGYHYGVASCEACKAFFKRTIQGSQTKPRNLLKFPWFLETRRGKQMQICSYY</sequence>
<evidence type="ECO:0000256" key="3">
    <source>
        <dbReference type="ARBA" id="ARBA00022833"/>
    </source>
</evidence>
<feature type="non-terminal residue" evidence="11">
    <location>
        <position position="1"/>
    </location>
</feature>
<keyword evidence="12" id="KW-1185">Reference proteome</keyword>
<reference evidence="11 12" key="1">
    <citation type="journal article" date="2013" name="Proc. Natl. Acad. Sci. U.S.A.">
        <title>The king cobra genome reveals dynamic gene evolution and adaptation in the snake venom system.</title>
        <authorList>
            <person name="Vonk F.J."/>
            <person name="Casewell N.R."/>
            <person name="Henkel C.V."/>
            <person name="Heimberg A.M."/>
            <person name="Jansen H.J."/>
            <person name="McCleary R.J."/>
            <person name="Kerkkamp H.M."/>
            <person name="Vos R.A."/>
            <person name="Guerreiro I."/>
            <person name="Calvete J.J."/>
            <person name="Wuster W."/>
            <person name="Woods A.E."/>
            <person name="Logan J.M."/>
            <person name="Harrison R.A."/>
            <person name="Castoe T.A."/>
            <person name="de Koning A.P."/>
            <person name="Pollock D.D."/>
            <person name="Yandell M."/>
            <person name="Calderon D."/>
            <person name="Renjifo C."/>
            <person name="Currier R.B."/>
            <person name="Salgado D."/>
            <person name="Pla D."/>
            <person name="Sanz L."/>
            <person name="Hyder A.S."/>
            <person name="Ribeiro J.M."/>
            <person name="Arntzen J.W."/>
            <person name="van den Thillart G.E."/>
            <person name="Boetzer M."/>
            <person name="Pirovano W."/>
            <person name="Dirks R.P."/>
            <person name="Spaink H.P."/>
            <person name="Duboule D."/>
            <person name="McGlinn E."/>
            <person name="Kini R.M."/>
            <person name="Richardson M.K."/>
        </authorList>
    </citation>
    <scope>NUCLEOTIDE SEQUENCE</scope>
    <source>
        <tissue evidence="11">Blood</tissue>
    </source>
</reference>
<evidence type="ECO:0000256" key="1">
    <source>
        <dbReference type="ARBA" id="ARBA00022723"/>
    </source>
</evidence>
<dbReference type="Proteomes" id="UP000018936">
    <property type="component" value="Unassembled WGS sequence"/>
</dbReference>
<keyword evidence="3" id="KW-0862">Zinc</keyword>
<evidence type="ECO:0000256" key="9">
    <source>
        <dbReference type="SAM" id="MobiDB-lite"/>
    </source>
</evidence>
<gene>
    <name evidence="11" type="primary">ESRRG</name>
    <name evidence="11" type="ORF">L345_17034</name>
</gene>
<protein>
    <submittedName>
        <fullName evidence="11">Estrogen-related receptor gamma</fullName>
    </submittedName>
</protein>
<dbReference type="InterPro" id="IPR013088">
    <property type="entry name" value="Znf_NHR/GATA"/>
</dbReference>
<evidence type="ECO:0000313" key="12">
    <source>
        <dbReference type="Proteomes" id="UP000018936"/>
    </source>
</evidence>
<dbReference type="EMBL" id="AZIM01009070">
    <property type="protein sequence ID" value="ETE57253.1"/>
    <property type="molecule type" value="Genomic_DNA"/>
</dbReference>
<feature type="region of interest" description="Disordered" evidence="9">
    <location>
        <begin position="1"/>
        <end position="61"/>
    </location>
</feature>
<evidence type="ECO:0000256" key="6">
    <source>
        <dbReference type="ARBA" id="ARBA00023163"/>
    </source>
</evidence>
<dbReference type="FunFam" id="3.30.50.10:FF:000092">
    <property type="entry name" value="Steroid hormone receptor ERR1"/>
    <property type="match status" value="1"/>
</dbReference>
<comment type="caution">
    <text evidence="11">The sequence shown here is derived from an EMBL/GenBank/DDBJ whole genome shotgun (WGS) entry which is preliminary data.</text>
</comment>
<dbReference type="PRINTS" id="PR00047">
    <property type="entry name" value="STROIDFINGER"/>
</dbReference>
<dbReference type="SMART" id="SM00399">
    <property type="entry name" value="ZnF_C4"/>
    <property type="match status" value="1"/>
</dbReference>
<keyword evidence="5" id="KW-0238">DNA-binding</keyword>
<dbReference type="Pfam" id="PF00105">
    <property type="entry name" value="zf-C4"/>
    <property type="match status" value="1"/>
</dbReference>
<dbReference type="GO" id="GO:0008270">
    <property type="term" value="F:zinc ion binding"/>
    <property type="evidence" value="ECO:0007669"/>
    <property type="project" value="UniProtKB-KW"/>
</dbReference>
<keyword evidence="2" id="KW-0863">Zinc-finger</keyword>
<dbReference type="OrthoDB" id="5799427at2759"/>
<feature type="domain" description="Nuclear receptor" evidence="10">
    <location>
        <begin position="68"/>
        <end position="130"/>
    </location>
</feature>
<evidence type="ECO:0000256" key="7">
    <source>
        <dbReference type="ARBA" id="ARBA00023170"/>
    </source>
</evidence>
<dbReference type="Gene3D" id="3.30.50.10">
    <property type="entry name" value="Erythroid Transcription Factor GATA-1, subunit A"/>
    <property type="match status" value="1"/>
</dbReference>
<dbReference type="GO" id="GO:0043565">
    <property type="term" value="F:sequence-specific DNA binding"/>
    <property type="evidence" value="ECO:0007669"/>
    <property type="project" value="InterPro"/>
</dbReference>
<organism evidence="11 12">
    <name type="scientific">Ophiophagus hannah</name>
    <name type="common">King cobra</name>
    <name type="synonym">Naja hannah</name>
    <dbReference type="NCBI Taxonomy" id="8665"/>
    <lineage>
        <taxon>Eukaryota</taxon>
        <taxon>Metazoa</taxon>
        <taxon>Chordata</taxon>
        <taxon>Craniata</taxon>
        <taxon>Vertebrata</taxon>
        <taxon>Euteleostomi</taxon>
        <taxon>Lepidosauria</taxon>
        <taxon>Squamata</taxon>
        <taxon>Bifurcata</taxon>
        <taxon>Unidentata</taxon>
        <taxon>Episquamata</taxon>
        <taxon>Toxicofera</taxon>
        <taxon>Serpentes</taxon>
        <taxon>Colubroidea</taxon>
        <taxon>Elapidae</taxon>
        <taxon>Elapinae</taxon>
        <taxon>Ophiophagus</taxon>
    </lineage>
</organism>
<dbReference type="InterPro" id="IPR050200">
    <property type="entry name" value="Nuclear_hormone_rcpt_NR3"/>
</dbReference>
<evidence type="ECO:0000256" key="8">
    <source>
        <dbReference type="ARBA" id="ARBA00023242"/>
    </source>
</evidence>
<accession>V8N6G3</accession>
<evidence type="ECO:0000259" key="10">
    <source>
        <dbReference type="PROSITE" id="PS51030"/>
    </source>
</evidence>
<keyword evidence="7 11" id="KW-0675">Receptor</keyword>
<proteinExistence type="predicted"/>
<keyword evidence="8" id="KW-0539">Nucleus</keyword>
<dbReference type="PROSITE" id="PS51030">
    <property type="entry name" value="NUCLEAR_REC_DBD_2"/>
    <property type="match status" value="1"/>
</dbReference>
<keyword evidence="6" id="KW-0804">Transcription</keyword>
<dbReference type="InterPro" id="IPR001628">
    <property type="entry name" value="Znf_hrmn_rcpt"/>
</dbReference>
<name>V8N6G3_OPHHA</name>
<dbReference type="SUPFAM" id="SSF57716">
    <property type="entry name" value="Glucocorticoid receptor-like (DNA-binding domain)"/>
    <property type="match status" value="1"/>
</dbReference>
<evidence type="ECO:0000256" key="2">
    <source>
        <dbReference type="ARBA" id="ARBA00022771"/>
    </source>
</evidence>
<dbReference type="AlphaFoldDB" id="V8N6G3"/>
<dbReference type="GO" id="GO:0003700">
    <property type="term" value="F:DNA-binding transcription factor activity"/>
    <property type="evidence" value="ECO:0007669"/>
    <property type="project" value="InterPro"/>
</dbReference>
<evidence type="ECO:0000256" key="4">
    <source>
        <dbReference type="ARBA" id="ARBA00023015"/>
    </source>
</evidence>
<dbReference type="PANTHER" id="PTHR48092">
    <property type="entry name" value="KNIRPS-RELATED PROTEIN-RELATED"/>
    <property type="match status" value="1"/>
</dbReference>
<evidence type="ECO:0000313" key="11">
    <source>
        <dbReference type="EMBL" id="ETE57253.1"/>
    </source>
</evidence>